<sequence length="149" mass="16648">MDLNITPGGHSRDKVTRVTQLKLNVEFSVVVHGDLIILNDKFSGEDQVILVGELRTPAFFFINPPKSSLTSLFFVSGAVTNNAILVETRVKVKNRFGRGVEIDAKTTFKALEINTHNTNALVGFQDRNGRLQGINLKKKSSKRRLKQKK</sequence>
<comment type="caution">
    <text evidence="1">The sequence shown here is derived from an EMBL/GenBank/DDBJ whole genome shotgun (WGS) entry which is preliminary data.</text>
</comment>
<proteinExistence type="predicted"/>
<gene>
    <name evidence="1" type="ORF">L596_030592</name>
</gene>
<dbReference type="EMBL" id="AZBU02000014">
    <property type="protein sequence ID" value="TKR57958.1"/>
    <property type="molecule type" value="Genomic_DNA"/>
</dbReference>
<dbReference type="Proteomes" id="UP000298663">
    <property type="component" value="Unassembled WGS sequence"/>
</dbReference>
<reference evidence="1 2" key="1">
    <citation type="journal article" date="2015" name="Genome Biol.">
        <title>Comparative genomics of Steinernema reveals deeply conserved gene regulatory networks.</title>
        <authorList>
            <person name="Dillman A.R."/>
            <person name="Macchietto M."/>
            <person name="Porter C.F."/>
            <person name="Rogers A."/>
            <person name="Williams B."/>
            <person name="Antoshechkin I."/>
            <person name="Lee M.M."/>
            <person name="Goodwin Z."/>
            <person name="Lu X."/>
            <person name="Lewis E.E."/>
            <person name="Goodrich-Blair H."/>
            <person name="Stock S.P."/>
            <person name="Adams B.J."/>
            <person name="Sternberg P.W."/>
            <person name="Mortazavi A."/>
        </authorList>
    </citation>
    <scope>NUCLEOTIDE SEQUENCE [LARGE SCALE GENOMIC DNA]</scope>
    <source>
        <strain evidence="1 2">ALL</strain>
    </source>
</reference>
<reference evidence="1 2" key="2">
    <citation type="journal article" date="2019" name="G3 (Bethesda)">
        <title>Hybrid Assembly of the Genome of the Entomopathogenic Nematode Steinernema carpocapsae Identifies the X-Chromosome.</title>
        <authorList>
            <person name="Serra L."/>
            <person name="Macchietto M."/>
            <person name="Macias-Munoz A."/>
            <person name="McGill C.J."/>
            <person name="Rodriguez I.M."/>
            <person name="Rodriguez B."/>
            <person name="Murad R."/>
            <person name="Mortazavi A."/>
        </authorList>
    </citation>
    <scope>NUCLEOTIDE SEQUENCE [LARGE SCALE GENOMIC DNA]</scope>
    <source>
        <strain evidence="1 2">ALL</strain>
    </source>
</reference>
<dbReference type="AlphaFoldDB" id="A0A4U5LPW6"/>
<keyword evidence="2" id="KW-1185">Reference proteome</keyword>
<protein>
    <submittedName>
        <fullName evidence="1">Uncharacterized protein</fullName>
    </submittedName>
</protein>
<name>A0A4U5LPW6_STECR</name>
<organism evidence="1 2">
    <name type="scientific">Steinernema carpocapsae</name>
    <name type="common">Entomopathogenic nematode</name>
    <dbReference type="NCBI Taxonomy" id="34508"/>
    <lineage>
        <taxon>Eukaryota</taxon>
        <taxon>Metazoa</taxon>
        <taxon>Ecdysozoa</taxon>
        <taxon>Nematoda</taxon>
        <taxon>Chromadorea</taxon>
        <taxon>Rhabditida</taxon>
        <taxon>Tylenchina</taxon>
        <taxon>Panagrolaimomorpha</taxon>
        <taxon>Strongyloidoidea</taxon>
        <taxon>Steinernematidae</taxon>
        <taxon>Steinernema</taxon>
    </lineage>
</organism>
<evidence type="ECO:0000313" key="2">
    <source>
        <dbReference type="Proteomes" id="UP000298663"/>
    </source>
</evidence>
<accession>A0A4U5LPW6</accession>
<evidence type="ECO:0000313" key="1">
    <source>
        <dbReference type="EMBL" id="TKR57958.1"/>
    </source>
</evidence>